<dbReference type="InterPro" id="IPR036388">
    <property type="entry name" value="WH-like_DNA-bd_sf"/>
</dbReference>
<feature type="domain" description="HTH lysR-type" evidence="5">
    <location>
        <begin position="12"/>
        <end position="69"/>
    </location>
</feature>
<dbReference type="InterPro" id="IPR058163">
    <property type="entry name" value="LysR-type_TF_proteobact-type"/>
</dbReference>
<dbReference type="Gene3D" id="3.40.190.10">
    <property type="entry name" value="Periplasmic binding protein-like II"/>
    <property type="match status" value="2"/>
</dbReference>
<dbReference type="PANTHER" id="PTHR30537">
    <property type="entry name" value="HTH-TYPE TRANSCRIPTIONAL REGULATOR"/>
    <property type="match status" value="1"/>
</dbReference>
<gene>
    <name evidence="6" type="ORF">KAK11_20725</name>
</gene>
<dbReference type="Pfam" id="PF03466">
    <property type="entry name" value="LysR_substrate"/>
    <property type="match status" value="1"/>
</dbReference>
<dbReference type="Pfam" id="PF00126">
    <property type="entry name" value="HTH_1"/>
    <property type="match status" value="1"/>
</dbReference>
<protein>
    <submittedName>
        <fullName evidence="6">LysR family transcriptional regulator</fullName>
    </submittedName>
</protein>
<name>A0ABS5E314_9BURK</name>
<evidence type="ECO:0000256" key="3">
    <source>
        <dbReference type="ARBA" id="ARBA00023125"/>
    </source>
</evidence>
<reference evidence="6 7" key="1">
    <citation type="submission" date="2021-04" db="EMBL/GenBank/DDBJ databases">
        <title>The genome sequence of type strain Ideonella paludis KCTC 32238.</title>
        <authorList>
            <person name="Liu Y."/>
        </authorList>
    </citation>
    <scope>NUCLEOTIDE SEQUENCE [LARGE SCALE GENOMIC DNA]</scope>
    <source>
        <strain evidence="6 7">KCTC 32238</strain>
    </source>
</reference>
<dbReference type="SUPFAM" id="SSF53850">
    <property type="entry name" value="Periplasmic binding protein-like II"/>
    <property type="match status" value="1"/>
</dbReference>
<evidence type="ECO:0000256" key="1">
    <source>
        <dbReference type="ARBA" id="ARBA00009437"/>
    </source>
</evidence>
<comment type="caution">
    <text evidence="6">The sequence shown here is derived from an EMBL/GenBank/DDBJ whole genome shotgun (WGS) entry which is preliminary data.</text>
</comment>
<evidence type="ECO:0000259" key="5">
    <source>
        <dbReference type="PROSITE" id="PS50931"/>
    </source>
</evidence>
<accession>A0ABS5E314</accession>
<keyword evidence="4" id="KW-0804">Transcription</keyword>
<evidence type="ECO:0000313" key="7">
    <source>
        <dbReference type="Proteomes" id="UP000672097"/>
    </source>
</evidence>
<proteinExistence type="inferred from homology"/>
<dbReference type="PRINTS" id="PR00039">
    <property type="entry name" value="HTHLYSR"/>
</dbReference>
<dbReference type="InterPro" id="IPR000847">
    <property type="entry name" value="LysR_HTH_N"/>
</dbReference>
<sequence length="302" mass="33470">MSDTPDHRARLPPLNALRAFEAAGRLGSFVAAAQELHVTHPAIGRHVRLLEEHVGQALLERHARGVQLTPEGRRYHAQVSEAFAVLAAATDELCARQQAAWLRLAVTPGLAARWLQPRLGQFRQLYPDWRVSVEPQPWLTHCPAETDLALMYGDPGDFSGPTEVLLRPAIFPVCSPECLAQHGAPQKASDWLRWPLLHEDEGEWWSDWLRRSGLKRRLHSEVAYGSAETVLQLALQGQGACLSNALLVGSDLEQGRLVRPVAEAHTLQAYVLLERPTGLSPAAQAFKAWLRKEIVIGTPIHT</sequence>
<dbReference type="Proteomes" id="UP000672097">
    <property type="component" value="Unassembled WGS sequence"/>
</dbReference>
<dbReference type="PANTHER" id="PTHR30537:SF79">
    <property type="entry name" value="TRANSCRIPTIONAL REGULATOR-RELATED"/>
    <property type="match status" value="1"/>
</dbReference>
<comment type="similarity">
    <text evidence="1">Belongs to the LysR transcriptional regulatory family.</text>
</comment>
<dbReference type="InterPro" id="IPR005119">
    <property type="entry name" value="LysR_subst-bd"/>
</dbReference>
<evidence type="ECO:0000256" key="2">
    <source>
        <dbReference type="ARBA" id="ARBA00023015"/>
    </source>
</evidence>
<dbReference type="Gene3D" id="1.10.10.10">
    <property type="entry name" value="Winged helix-like DNA-binding domain superfamily/Winged helix DNA-binding domain"/>
    <property type="match status" value="1"/>
</dbReference>
<organism evidence="6 7">
    <name type="scientific">Ideonella paludis</name>
    <dbReference type="NCBI Taxonomy" id="1233411"/>
    <lineage>
        <taxon>Bacteria</taxon>
        <taxon>Pseudomonadati</taxon>
        <taxon>Pseudomonadota</taxon>
        <taxon>Betaproteobacteria</taxon>
        <taxon>Burkholderiales</taxon>
        <taxon>Sphaerotilaceae</taxon>
        <taxon>Ideonella</taxon>
    </lineage>
</organism>
<keyword evidence="3" id="KW-0238">DNA-binding</keyword>
<evidence type="ECO:0000313" key="6">
    <source>
        <dbReference type="EMBL" id="MBQ0937762.1"/>
    </source>
</evidence>
<keyword evidence="7" id="KW-1185">Reference proteome</keyword>
<dbReference type="SUPFAM" id="SSF46785">
    <property type="entry name" value="Winged helix' DNA-binding domain"/>
    <property type="match status" value="1"/>
</dbReference>
<dbReference type="PROSITE" id="PS50931">
    <property type="entry name" value="HTH_LYSR"/>
    <property type="match status" value="1"/>
</dbReference>
<dbReference type="InterPro" id="IPR036390">
    <property type="entry name" value="WH_DNA-bd_sf"/>
</dbReference>
<dbReference type="RefSeq" id="WP_210811434.1">
    <property type="nucleotide sequence ID" value="NZ_JAGQDG010000009.1"/>
</dbReference>
<dbReference type="EMBL" id="JAGQDG010000009">
    <property type="protein sequence ID" value="MBQ0937762.1"/>
    <property type="molecule type" value="Genomic_DNA"/>
</dbReference>
<keyword evidence="2" id="KW-0805">Transcription regulation</keyword>
<evidence type="ECO:0000256" key="4">
    <source>
        <dbReference type="ARBA" id="ARBA00023163"/>
    </source>
</evidence>